<dbReference type="Gene3D" id="6.10.340.10">
    <property type="match status" value="1"/>
</dbReference>
<evidence type="ECO:0000256" key="8">
    <source>
        <dbReference type="SAM" id="Phobius"/>
    </source>
</evidence>
<keyword evidence="8" id="KW-0812">Transmembrane</keyword>
<evidence type="ECO:0000256" key="4">
    <source>
        <dbReference type="ARBA" id="ARBA00022679"/>
    </source>
</evidence>
<keyword evidence="5" id="KW-0418">Kinase</keyword>
<dbReference type="GO" id="GO:0005886">
    <property type="term" value="C:plasma membrane"/>
    <property type="evidence" value="ECO:0007669"/>
    <property type="project" value="TreeGrafter"/>
</dbReference>
<dbReference type="GO" id="GO:0004673">
    <property type="term" value="F:protein histidine kinase activity"/>
    <property type="evidence" value="ECO:0007669"/>
    <property type="project" value="UniProtKB-EC"/>
</dbReference>
<accession>X0U9U6</accession>
<dbReference type="PROSITE" id="PS50885">
    <property type="entry name" value="HAMP"/>
    <property type="match status" value="1"/>
</dbReference>
<dbReference type="GO" id="GO:0000160">
    <property type="term" value="P:phosphorelay signal transduction system"/>
    <property type="evidence" value="ECO:0007669"/>
    <property type="project" value="UniProtKB-KW"/>
</dbReference>
<comment type="caution">
    <text evidence="10">The sequence shown here is derived from an EMBL/GenBank/DDBJ whole genome shotgun (WGS) entry which is preliminary data.</text>
</comment>
<sequence>VLLVKNWSIKRQILLLLLSVVTVSVVSLTVLTVDQIRSQLEESLKQKAISIASVISKNVGHGIVTQDNAFVSEVVDAALADKDIQGISVYDAARREIYRFMPDPRLAALEDTCNFVEETEVSHVGQLFFVAQPVTVRDRQVGCLCLVVSEDLLRARIRQSVTIILTGAAILLVLTVIVGVVVSRRVVKPIHTFEEAATRISSGDMVSSIELPMLHRDFLQLGMAFNQMQDALREAFQKLSRSHDELENQVAAKTEEFQTELNERQRAEA</sequence>
<gene>
    <name evidence="10" type="ORF">S01H1_38097</name>
</gene>
<dbReference type="InterPro" id="IPR019247">
    <property type="entry name" value="Histidine_kinase_BarA_N"/>
</dbReference>
<evidence type="ECO:0000259" key="9">
    <source>
        <dbReference type="PROSITE" id="PS50885"/>
    </source>
</evidence>
<feature type="transmembrane region" description="Helical" evidence="8">
    <location>
        <begin position="161"/>
        <end position="182"/>
    </location>
</feature>
<evidence type="ECO:0000256" key="6">
    <source>
        <dbReference type="ARBA" id="ARBA00023012"/>
    </source>
</evidence>
<feature type="non-terminal residue" evidence="10">
    <location>
        <position position="1"/>
    </location>
</feature>
<keyword evidence="7" id="KW-0175">Coiled coil</keyword>
<dbReference type="PANTHER" id="PTHR45436:SF5">
    <property type="entry name" value="SENSOR HISTIDINE KINASE TRCS"/>
    <property type="match status" value="1"/>
</dbReference>
<reference evidence="10" key="1">
    <citation type="journal article" date="2014" name="Front. Microbiol.">
        <title>High frequency of phylogenetically diverse reductive dehalogenase-homologous genes in deep subseafloor sedimentary metagenomes.</title>
        <authorList>
            <person name="Kawai M."/>
            <person name="Futagami T."/>
            <person name="Toyoda A."/>
            <person name="Takaki Y."/>
            <person name="Nishi S."/>
            <person name="Hori S."/>
            <person name="Arai W."/>
            <person name="Tsubouchi T."/>
            <person name="Morono Y."/>
            <person name="Uchiyama I."/>
            <person name="Ito T."/>
            <person name="Fujiyama A."/>
            <person name="Inagaki F."/>
            <person name="Takami H."/>
        </authorList>
    </citation>
    <scope>NUCLEOTIDE SEQUENCE</scope>
    <source>
        <strain evidence="10">Expedition CK06-06</strain>
    </source>
</reference>
<keyword evidence="8" id="KW-0472">Membrane</keyword>
<feature type="non-terminal residue" evidence="10">
    <location>
        <position position="269"/>
    </location>
</feature>
<evidence type="ECO:0000256" key="3">
    <source>
        <dbReference type="ARBA" id="ARBA00022553"/>
    </source>
</evidence>
<dbReference type="PANTHER" id="PTHR45436">
    <property type="entry name" value="SENSOR HISTIDINE KINASE YKOH"/>
    <property type="match status" value="1"/>
</dbReference>
<name>X0U9U6_9ZZZZ</name>
<evidence type="ECO:0000256" key="2">
    <source>
        <dbReference type="ARBA" id="ARBA00012438"/>
    </source>
</evidence>
<keyword evidence="3" id="KW-0597">Phosphoprotein</keyword>
<dbReference type="SUPFAM" id="SSF158472">
    <property type="entry name" value="HAMP domain-like"/>
    <property type="match status" value="1"/>
</dbReference>
<feature type="coiled-coil region" evidence="7">
    <location>
        <begin position="229"/>
        <end position="263"/>
    </location>
</feature>
<feature type="domain" description="HAMP" evidence="9">
    <location>
        <begin position="184"/>
        <end position="237"/>
    </location>
</feature>
<dbReference type="SMART" id="SM00304">
    <property type="entry name" value="HAMP"/>
    <property type="match status" value="1"/>
</dbReference>
<evidence type="ECO:0000313" key="10">
    <source>
        <dbReference type="EMBL" id="GAG02320.1"/>
    </source>
</evidence>
<comment type="catalytic activity">
    <reaction evidence="1">
        <text>ATP + protein L-histidine = ADP + protein N-phospho-L-histidine.</text>
        <dbReference type="EC" id="2.7.13.3"/>
    </reaction>
</comment>
<dbReference type="InterPro" id="IPR050428">
    <property type="entry name" value="TCS_sensor_his_kinase"/>
</dbReference>
<dbReference type="EMBL" id="BARS01023956">
    <property type="protein sequence ID" value="GAG02320.1"/>
    <property type="molecule type" value="Genomic_DNA"/>
</dbReference>
<keyword evidence="4" id="KW-0808">Transferase</keyword>
<organism evidence="10">
    <name type="scientific">marine sediment metagenome</name>
    <dbReference type="NCBI Taxonomy" id="412755"/>
    <lineage>
        <taxon>unclassified sequences</taxon>
        <taxon>metagenomes</taxon>
        <taxon>ecological metagenomes</taxon>
    </lineage>
</organism>
<feature type="transmembrane region" description="Helical" evidence="8">
    <location>
        <begin position="12"/>
        <end position="33"/>
    </location>
</feature>
<protein>
    <recommendedName>
        <fullName evidence="2">histidine kinase</fullName>
        <ecNumber evidence="2">2.7.13.3</ecNumber>
    </recommendedName>
</protein>
<dbReference type="EC" id="2.7.13.3" evidence="2"/>
<keyword evidence="6" id="KW-0902">Two-component regulatory system</keyword>
<evidence type="ECO:0000256" key="5">
    <source>
        <dbReference type="ARBA" id="ARBA00022777"/>
    </source>
</evidence>
<dbReference type="CDD" id="cd06225">
    <property type="entry name" value="HAMP"/>
    <property type="match status" value="1"/>
</dbReference>
<dbReference type="Pfam" id="PF09984">
    <property type="entry name" value="sCache_4"/>
    <property type="match status" value="1"/>
</dbReference>
<dbReference type="Pfam" id="PF00672">
    <property type="entry name" value="HAMP"/>
    <property type="match status" value="1"/>
</dbReference>
<proteinExistence type="predicted"/>
<dbReference type="AlphaFoldDB" id="X0U9U6"/>
<dbReference type="InterPro" id="IPR003660">
    <property type="entry name" value="HAMP_dom"/>
</dbReference>
<evidence type="ECO:0000256" key="7">
    <source>
        <dbReference type="SAM" id="Coils"/>
    </source>
</evidence>
<evidence type="ECO:0000256" key="1">
    <source>
        <dbReference type="ARBA" id="ARBA00000085"/>
    </source>
</evidence>
<keyword evidence="8" id="KW-1133">Transmembrane helix</keyword>